<evidence type="ECO:0000256" key="4">
    <source>
        <dbReference type="ARBA" id="ARBA00023136"/>
    </source>
</evidence>
<dbReference type="EMBL" id="CAEZVB010000012">
    <property type="protein sequence ID" value="CAB4616847.1"/>
    <property type="molecule type" value="Genomic_DNA"/>
</dbReference>
<organism evidence="6">
    <name type="scientific">freshwater metagenome</name>
    <dbReference type="NCBI Taxonomy" id="449393"/>
    <lineage>
        <taxon>unclassified sequences</taxon>
        <taxon>metagenomes</taxon>
        <taxon>ecological metagenomes</taxon>
    </lineage>
</organism>
<name>A0A6J6HVQ1_9ZZZZ</name>
<evidence type="ECO:0000313" key="6">
    <source>
        <dbReference type="EMBL" id="CAB4616847.1"/>
    </source>
</evidence>
<feature type="transmembrane region" description="Helical" evidence="5">
    <location>
        <begin position="155"/>
        <end position="176"/>
    </location>
</feature>
<feature type="transmembrane region" description="Helical" evidence="5">
    <location>
        <begin position="131"/>
        <end position="149"/>
    </location>
</feature>
<dbReference type="Gene3D" id="1.10.357.140">
    <property type="entry name" value="UbiA prenyltransferase"/>
    <property type="match status" value="1"/>
</dbReference>
<feature type="transmembrane region" description="Helical" evidence="5">
    <location>
        <begin position="188"/>
        <end position="215"/>
    </location>
</feature>
<gene>
    <name evidence="6" type="ORF">UFOPK1908_00441</name>
</gene>
<keyword evidence="2 5" id="KW-0812">Transmembrane</keyword>
<evidence type="ECO:0000256" key="3">
    <source>
        <dbReference type="ARBA" id="ARBA00022989"/>
    </source>
</evidence>
<feature type="transmembrane region" description="Helical" evidence="5">
    <location>
        <begin position="12"/>
        <end position="29"/>
    </location>
</feature>
<reference evidence="6" key="1">
    <citation type="submission" date="2020-05" db="EMBL/GenBank/DDBJ databases">
        <authorList>
            <person name="Chiriac C."/>
            <person name="Salcher M."/>
            <person name="Ghai R."/>
            <person name="Kavagutti S V."/>
        </authorList>
    </citation>
    <scope>NUCLEOTIDE SEQUENCE</scope>
</reference>
<feature type="transmembrane region" description="Helical" evidence="5">
    <location>
        <begin position="221"/>
        <end position="241"/>
    </location>
</feature>
<evidence type="ECO:0000256" key="1">
    <source>
        <dbReference type="ARBA" id="ARBA00004141"/>
    </source>
</evidence>
<dbReference type="InterPro" id="IPR000537">
    <property type="entry name" value="UbiA_prenyltransferase"/>
</dbReference>
<dbReference type="AlphaFoldDB" id="A0A6J6HVQ1"/>
<proteinExistence type="predicted"/>
<evidence type="ECO:0000256" key="2">
    <source>
        <dbReference type="ARBA" id="ARBA00022692"/>
    </source>
</evidence>
<evidence type="ECO:0000256" key="5">
    <source>
        <dbReference type="SAM" id="Phobius"/>
    </source>
</evidence>
<comment type="subcellular location">
    <subcellularLocation>
        <location evidence="1">Membrane</location>
        <topology evidence="1">Multi-pass membrane protein</topology>
    </subcellularLocation>
</comment>
<keyword evidence="3 5" id="KW-1133">Transmembrane helix</keyword>
<dbReference type="InterPro" id="IPR044878">
    <property type="entry name" value="UbiA_sf"/>
</dbReference>
<feature type="transmembrane region" description="Helical" evidence="5">
    <location>
        <begin position="248"/>
        <end position="268"/>
    </location>
</feature>
<dbReference type="GO" id="GO:0016020">
    <property type="term" value="C:membrane"/>
    <property type="evidence" value="ECO:0007669"/>
    <property type="project" value="UniProtKB-SubCell"/>
</dbReference>
<feature type="transmembrane region" description="Helical" evidence="5">
    <location>
        <begin position="35"/>
        <end position="53"/>
    </location>
</feature>
<dbReference type="Pfam" id="PF01040">
    <property type="entry name" value="UbiA"/>
    <property type="match status" value="1"/>
</dbReference>
<protein>
    <submittedName>
        <fullName evidence="6">Unannotated protein</fullName>
    </submittedName>
</protein>
<keyword evidence="4 5" id="KW-0472">Membrane</keyword>
<accession>A0A6J6HVQ1</accession>
<sequence length="270" mass="28912">MPKFMGFIKATHAAPTAAVTIVITLLAWSLGWREWSLVGVFLAVLIGQFSVGWSNDAFDAPFDLRSGRVDKPTVSAAISAKHLWIAAGFALSISCVLSWSVAGVIGGSWHVFSLAMAWLYNTLLSRTWWSWLPYALAFGAVPAFLTYGLDGQAPQLWLTLSFAIVGVSAHIANALPDIDSDEAAGVQGFVISLGLVRATRLCWLLLITGTAVLAVESAQSSFWFPAALVLIITGAGTYARFSRKRTATFNAIMVCVVIEVIVLLSSVASQ</sequence>
<dbReference type="GO" id="GO:0016765">
    <property type="term" value="F:transferase activity, transferring alkyl or aryl (other than methyl) groups"/>
    <property type="evidence" value="ECO:0007669"/>
    <property type="project" value="InterPro"/>
</dbReference>